<dbReference type="eggNOG" id="COG1067">
    <property type="taxonomic scope" value="Bacteria"/>
</dbReference>
<protein>
    <recommendedName>
        <fullName evidence="2">endopeptidase La</fullName>
        <ecNumber evidence="2">3.4.21.53</ecNumber>
    </recommendedName>
</protein>
<dbReference type="InterPro" id="IPR046843">
    <property type="entry name" value="LonB_AAA-LID"/>
</dbReference>
<dbReference type="InterPro" id="IPR041699">
    <property type="entry name" value="AAA_32"/>
</dbReference>
<dbReference type="PRINTS" id="PR00830">
    <property type="entry name" value="ENDOLAPTASE"/>
</dbReference>
<keyword evidence="1 2" id="KW-0645">Protease</keyword>
<dbReference type="PROSITE" id="PS51786">
    <property type="entry name" value="LON_PROTEOLYTIC"/>
    <property type="match status" value="1"/>
</dbReference>
<dbReference type="RefSeq" id="WP_013835641.1">
    <property type="nucleotide sequence ID" value="NC_015581.1"/>
</dbReference>
<accession>F6D8L3</accession>
<dbReference type="PANTHER" id="PTHR10046">
    <property type="entry name" value="ATP DEPENDENT LON PROTEASE FAMILY MEMBER"/>
    <property type="match status" value="1"/>
</dbReference>
<dbReference type="GO" id="GO:0004252">
    <property type="term" value="F:serine-type endopeptidase activity"/>
    <property type="evidence" value="ECO:0007669"/>
    <property type="project" value="UniProtKB-UniRule"/>
</dbReference>
<keyword evidence="2" id="KW-0378">Hydrolase</keyword>
<keyword evidence="2" id="KW-0720">Serine protease</keyword>
<dbReference type="InterPro" id="IPR020568">
    <property type="entry name" value="Ribosomal_Su5_D2-typ_SF"/>
</dbReference>
<dbReference type="GO" id="GO:0030163">
    <property type="term" value="P:protein catabolic process"/>
    <property type="evidence" value="ECO:0007669"/>
    <property type="project" value="InterPro"/>
</dbReference>
<dbReference type="Proteomes" id="UP000009232">
    <property type="component" value="Chromosome"/>
</dbReference>
<dbReference type="Gene3D" id="1.10.8.60">
    <property type="match status" value="1"/>
</dbReference>
<dbReference type="InterPro" id="IPR008269">
    <property type="entry name" value="Lon_proteolytic"/>
</dbReference>
<dbReference type="HOGENOM" id="CLU_014785_0_1_6"/>
<comment type="catalytic activity">
    <reaction evidence="2">
        <text>Hydrolysis of proteins in presence of ATP.</text>
        <dbReference type="EC" id="3.4.21.53"/>
    </reaction>
</comment>
<evidence type="ECO:0000259" key="3">
    <source>
        <dbReference type="PROSITE" id="PS51786"/>
    </source>
</evidence>
<dbReference type="InterPro" id="IPR027417">
    <property type="entry name" value="P-loop_NTPase"/>
</dbReference>
<dbReference type="GO" id="GO:0005524">
    <property type="term" value="F:ATP binding"/>
    <property type="evidence" value="ECO:0007669"/>
    <property type="project" value="InterPro"/>
</dbReference>
<dbReference type="KEGG" id="tcy:Thicy_1097"/>
<dbReference type="Pfam" id="PF20436">
    <property type="entry name" value="LonB_AAA-LID"/>
    <property type="match status" value="1"/>
</dbReference>
<dbReference type="SUPFAM" id="SSF52540">
    <property type="entry name" value="P-loop containing nucleoside triphosphate hydrolases"/>
    <property type="match status" value="1"/>
</dbReference>
<dbReference type="OrthoDB" id="9758568at2"/>
<dbReference type="Gene3D" id="3.30.230.10">
    <property type="match status" value="1"/>
</dbReference>
<dbReference type="GO" id="GO:0004176">
    <property type="term" value="F:ATP-dependent peptidase activity"/>
    <property type="evidence" value="ECO:0007669"/>
    <property type="project" value="UniProtKB-UniRule"/>
</dbReference>
<comment type="similarity">
    <text evidence="2">Belongs to the peptidase S16 family.</text>
</comment>
<name>F6D8L3_THICA</name>
<sequence>MQKLRVDQLYRQTQIDAQAFAQNETGAEAFMQRFHPRAYQSLNFGLHLKRNHNHIFIMGEPGVGRIGMTKALLNKAAAAKPMPDDVVLVADLKEPPKTRYLYFPAGKGHEFKLAIEQFIAQLKHQLPLVFDGHGYQLRSQQLERKMAAQQEEVLRPAFELAEQLSIDILQTENNFVLHAIVDGKKMRLAELKTLSADDQARYTEALDLVEAQLNEGLTRFPTIQHEFMEEGKKLNTQVAEEQVMPLIDKLKSRFDDETVGHYLDDLAQAVLAKLHLFWDQSADQVTTANNGGSGGSASPLEELMLDQQGLSQFGVNLLVDHRGLEHAPVIYEQNASLPKLFGYAIQSGHQGLGGDTLGLAMNHQAGLLQKANGGFLMLSMQSILKDPEIWSSLKAALMSRQLSFDVPSSNSVVPYHLPDFPLNVTLVLLGQAAHFYALQEIDAQFSRLFKVQVEFEVELDRTPEHELALVQQLASEVANWDDLPVDVSAYERLTEYASRLAEDKNRLYTNKAILRDVLAEANAFARAKGESLVTRDTIEATIAQREFHTGLMEDYYHRAIIEQQVLISLTDAHVGQVNGLTVMTVGRQSFGQPVRITAQASAGDEGVVDIEREIEMAGPIHSKGMLILSGYVRGRYMRYRALGFSASIVIEQTYDGIEGDSASSPELYALLSAIAQVPMRQDLAVTGSVNQFGEIQPVGGINEKIEGFFKVCKARGLTGQQGVVIPQSNVRHLMLNAEVRDAVDQGVFHIYAIEHVDEGLAVLSNLAVGELDQEGQYPADSFNGRLMQALERMNEKSSDSGD</sequence>
<feature type="active site" evidence="2">
    <location>
        <position position="704"/>
    </location>
</feature>
<dbReference type="GO" id="GO:0006508">
    <property type="term" value="P:proteolysis"/>
    <property type="evidence" value="ECO:0007669"/>
    <property type="project" value="UniProtKB-KW"/>
</dbReference>
<dbReference type="Gene3D" id="3.40.50.300">
    <property type="entry name" value="P-loop containing nucleotide triphosphate hydrolases"/>
    <property type="match status" value="2"/>
</dbReference>
<dbReference type="Pfam" id="PF05362">
    <property type="entry name" value="Lon_C"/>
    <property type="match status" value="1"/>
</dbReference>
<evidence type="ECO:0000256" key="2">
    <source>
        <dbReference type="PROSITE-ProRule" id="PRU01122"/>
    </source>
</evidence>
<evidence type="ECO:0000256" key="1">
    <source>
        <dbReference type="ARBA" id="ARBA00022670"/>
    </source>
</evidence>
<feature type="domain" description="Lon proteolytic" evidence="3">
    <location>
        <begin position="571"/>
        <end position="766"/>
    </location>
</feature>
<keyword evidence="5" id="KW-1185">Reference proteome</keyword>
<gene>
    <name evidence="4" type="ordered locus">Thicy_1097</name>
</gene>
<organism evidence="4 5">
    <name type="scientific">Thiomicrospira cyclica (strain DSM 14477 / JCM 11371 / ALM1)</name>
    <name type="common">Thioalkalimicrobium cyclicum</name>
    <dbReference type="NCBI Taxonomy" id="717773"/>
    <lineage>
        <taxon>Bacteria</taxon>
        <taxon>Pseudomonadati</taxon>
        <taxon>Pseudomonadota</taxon>
        <taxon>Gammaproteobacteria</taxon>
        <taxon>Thiotrichales</taxon>
        <taxon>Piscirickettsiaceae</taxon>
        <taxon>Thiomicrospira</taxon>
    </lineage>
</organism>
<dbReference type="Pfam" id="PF13654">
    <property type="entry name" value="AAA_32"/>
    <property type="match status" value="1"/>
</dbReference>
<proteinExistence type="inferred from homology"/>
<evidence type="ECO:0000313" key="5">
    <source>
        <dbReference type="Proteomes" id="UP000009232"/>
    </source>
</evidence>
<dbReference type="EC" id="3.4.21.53" evidence="2"/>
<evidence type="ECO:0000313" key="4">
    <source>
        <dbReference type="EMBL" id="AEG31864.1"/>
    </source>
</evidence>
<dbReference type="InterPro" id="IPR014721">
    <property type="entry name" value="Ribsml_uS5_D2-typ_fold_subgr"/>
</dbReference>
<dbReference type="AlphaFoldDB" id="F6D8L3"/>
<feature type="active site" evidence="2">
    <location>
        <position position="661"/>
    </location>
</feature>
<dbReference type="InterPro" id="IPR027065">
    <property type="entry name" value="Lon_Prtase"/>
</dbReference>
<dbReference type="EMBL" id="CP002776">
    <property type="protein sequence ID" value="AEG31864.1"/>
    <property type="molecule type" value="Genomic_DNA"/>
</dbReference>
<dbReference type="SUPFAM" id="SSF54211">
    <property type="entry name" value="Ribosomal protein S5 domain 2-like"/>
    <property type="match status" value="1"/>
</dbReference>
<reference evidence="4 5" key="1">
    <citation type="submission" date="2011-05" db="EMBL/GenBank/DDBJ databases">
        <title>Complete sequence of Thioalkalimicrobium cyclicum ALM1.</title>
        <authorList>
            <consortium name="US DOE Joint Genome Institute"/>
            <person name="Lucas S."/>
            <person name="Han J."/>
            <person name="Lapidus A."/>
            <person name="Cheng J.-F."/>
            <person name="Goodwin L."/>
            <person name="Pitluck S."/>
            <person name="Peters L."/>
            <person name="Mikhailova N."/>
            <person name="Davenport K."/>
            <person name="Han C."/>
            <person name="Tapia R."/>
            <person name="Land M."/>
            <person name="Hauser L."/>
            <person name="Kyrpides N."/>
            <person name="Ivanova N."/>
            <person name="Pagani I."/>
            <person name="Kappler U."/>
            <person name="Woyke T."/>
        </authorList>
    </citation>
    <scope>NUCLEOTIDE SEQUENCE [LARGE SCALE GENOMIC DNA]</scope>
    <source>
        <strain evidence="5">DSM 14477 / JCM 11371 / ALM1</strain>
    </source>
</reference>